<sequence>MDIVACSNNATEEPPMSSILFGGFLSLYMAVFRKLLGPTAFRIYV</sequence>
<name>A0ABV1F5D0_9BACI</name>
<accession>A0ABV1F5D0</accession>
<keyword evidence="1" id="KW-1133">Transmembrane helix</keyword>
<comment type="caution">
    <text evidence="2">The sequence shown here is derived from an EMBL/GenBank/DDBJ whole genome shotgun (WGS) entry which is preliminary data.</text>
</comment>
<evidence type="ECO:0000313" key="3">
    <source>
        <dbReference type="Proteomes" id="UP001465426"/>
    </source>
</evidence>
<feature type="transmembrane region" description="Helical" evidence="1">
    <location>
        <begin position="18"/>
        <end position="36"/>
    </location>
</feature>
<evidence type="ECO:0000313" key="2">
    <source>
        <dbReference type="EMBL" id="MEQ2468595.1"/>
    </source>
</evidence>
<keyword evidence="1" id="KW-0472">Membrane</keyword>
<keyword evidence="3" id="KW-1185">Reference proteome</keyword>
<protein>
    <submittedName>
        <fullName evidence="2">Uncharacterized protein</fullName>
    </submittedName>
</protein>
<proteinExistence type="predicted"/>
<dbReference type="RefSeq" id="WP_155986774.1">
    <property type="nucleotide sequence ID" value="NZ_JBBMFN010000121.1"/>
</dbReference>
<gene>
    <name evidence="2" type="ORF">WMO63_23365</name>
</gene>
<keyword evidence="1" id="KW-0812">Transmembrane</keyword>
<organism evidence="2 3">
    <name type="scientific">Niallia hominis</name>
    <dbReference type="NCBI Taxonomy" id="3133173"/>
    <lineage>
        <taxon>Bacteria</taxon>
        <taxon>Bacillati</taxon>
        <taxon>Bacillota</taxon>
        <taxon>Bacilli</taxon>
        <taxon>Bacillales</taxon>
        <taxon>Bacillaceae</taxon>
        <taxon>Niallia</taxon>
    </lineage>
</organism>
<dbReference type="EMBL" id="JBBMFN010000121">
    <property type="protein sequence ID" value="MEQ2468595.1"/>
    <property type="molecule type" value="Genomic_DNA"/>
</dbReference>
<reference evidence="2 3" key="1">
    <citation type="submission" date="2024-03" db="EMBL/GenBank/DDBJ databases">
        <title>Human intestinal bacterial collection.</title>
        <authorList>
            <person name="Pauvert C."/>
            <person name="Hitch T.C.A."/>
            <person name="Clavel T."/>
        </authorList>
    </citation>
    <scope>NUCLEOTIDE SEQUENCE [LARGE SCALE GENOMIC DNA]</scope>
    <source>
        <strain evidence="2 3">CLA-SR-H024</strain>
    </source>
</reference>
<dbReference type="Proteomes" id="UP001465426">
    <property type="component" value="Unassembled WGS sequence"/>
</dbReference>
<evidence type="ECO:0000256" key="1">
    <source>
        <dbReference type="SAM" id="Phobius"/>
    </source>
</evidence>